<dbReference type="PANTHER" id="PTHR30055:SF200">
    <property type="entry name" value="HTH-TYPE TRANSCRIPTIONAL REPRESSOR BDCR"/>
    <property type="match status" value="1"/>
</dbReference>
<reference evidence="4 5" key="1">
    <citation type="journal article" date="2019" name="ACS Chem. Biol.">
        <title>Identification and Mobilization of a Cryptic Antibiotic Biosynthesis Gene Locus from a Human-Pathogenic Nocardia Isolate.</title>
        <authorList>
            <person name="Herisse M."/>
            <person name="Ishida K."/>
            <person name="Porter J.L."/>
            <person name="Howden B."/>
            <person name="Hertweck C."/>
            <person name="Stinear T.P."/>
            <person name="Pidot S.J."/>
        </authorList>
    </citation>
    <scope>NUCLEOTIDE SEQUENCE [LARGE SCALE GENOMIC DNA]</scope>
    <source>
        <strain evidence="4 5">AUSMDU00012717</strain>
    </source>
</reference>
<dbReference type="Gene3D" id="1.10.357.10">
    <property type="entry name" value="Tetracycline Repressor, domain 2"/>
    <property type="match status" value="1"/>
</dbReference>
<evidence type="ECO:0000313" key="4">
    <source>
        <dbReference type="EMBL" id="QIS08290.1"/>
    </source>
</evidence>
<evidence type="ECO:0000256" key="1">
    <source>
        <dbReference type="ARBA" id="ARBA00023125"/>
    </source>
</evidence>
<organism evidence="4 5">
    <name type="scientific">Nocardia arthritidis</name>
    <dbReference type="NCBI Taxonomy" id="228602"/>
    <lineage>
        <taxon>Bacteria</taxon>
        <taxon>Bacillati</taxon>
        <taxon>Actinomycetota</taxon>
        <taxon>Actinomycetes</taxon>
        <taxon>Mycobacteriales</taxon>
        <taxon>Nocardiaceae</taxon>
        <taxon>Nocardia</taxon>
    </lineage>
</organism>
<dbReference type="InterPro" id="IPR009057">
    <property type="entry name" value="Homeodomain-like_sf"/>
</dbReference>
<dbReference type="EMBL" id="CP046172">
    <property type="protein sequence ID" value="QIS08290.1"/>
    <property type="molecule type" value="Genomic_DNA"/>
</dbReference>
<dbReference type="PRINTS" id="PR00455">
    <property type="entry name" value="HTHTETR"/>
</dbReference>
<dbReference type="SUPFAM" id="SSF46689">
    <property type="entry name" value="Homeodomain-like"/>
    <property type="match status" value="1"/>
</dbReference>
<dbReference type="RefSeq" id="WP_167471563.1">
    <property type="nucleotide sequence ID" value="NZ_CP046172.1"/>
</dbReference>
<dbReference type="GO" id="GO:0003700">
    <property type="term" value="F:DNA-binding transcription factor activity"/>
    <property type="evidence" value="ECO:0007669"/>
    <property type="project" value="TreeGrafter"/>
</dbReference>
<dbReference type="AlphaFoldDB" id="A0A6G9Y5B5"/>
<dbReference type="PROSITE" id="PS50977">
    <property type="entry name" value="HTH_TETR_2"/>
    <property type="match status" value="1"/>
</dbReference>
<feature type="DNA-binding region" description="H-T-H motif" evidence="2">
    <location>
        <begin position="34"/>
        <end position="53"/>
    </location>
</feature>
<dbReference type="PANTHER" id="PTHR30055">
    <property type="entry name" value="HTH-TYPE TRANSCRIPTIONAL REGULATOR RUTR"/>
    <property type="match status" value="1"/>
</dbReference>
<sequence>MTDWLTDTRTRAATDRILDAVRTLSIDRPVTTLGMAEIAGAAGCSRATLYRYFENRHALYAAFAAREAHALVERVWRKRTFDQILDGILETIAEVRETPHLALWFTPENAGIVAQLSNSPEIIDKLATAFVATLRPDLTDLRAKRLGQWTVRAVVSLLILPAADESEERALLHDFLLPFLQE</sequence>
<evidence type="ECO:0000313" key="5">
    <source>
        <dbReference type="Proteomes" id="UP000503540"/>
    </source>
</evidence>
<evidence type="ECO:0000256" key="2">
    <source>
        <dbReference type="PROSITE-ProRule" id="PRU00335"/>
    </source>
</evidence>
<dbReference type="KEGG" id="nah:F5544_01840"/>
<feature type="domain" description="HTH tetR-type" evidence="3">
    <location>
        <begin position="11"/>
        <end position="71"/>
    </location>
</feature>
<dbReference type="GO" id="GO:0000976">
    <property type="term" value="F:transcription cis-regulatory region binding"/>
    <property type="evidence" value="ECO:0007669"/>
    <property type="project" value="TreeGrafter"/>
</dbReference>
<proteinExistence type="predicted"/>
<keyword evidence="5" id="KW-1185">Reference proteome</keyword>
<dbReference type="Pfam" id="PF00440">
    <property type="entry name" value="TetR_N"/>
    <property type="match status" value="1"/>
</dbReference>
<dbReference type="InterPro" id="IPR050109">
    <property type="entry name" value="HTH-type_TetR-like_transc_reg"/>
</dbReference>
<protein>
    <submittedName>
        <fullName evidence="4">TetR family transcriptional regulator</fullName>
    </submittedName>
</protein>
<dbReference type="InterPro" id="IPR001647">
    <property type="entry name" value="HTH_TetR"/>
</dbReference>
<gene>
    <name evidence="4" type="ORF">F5544_01840</name>
</gene>
<keyword evidence="1 2" id="KW-0238">DNA-binding</keyword>
<name>A0A6G9Y5B5_9NOCA</name>
<dbReference type="Proteomes" id="UP000503540">
    <property type="component" value="Chromosome"/>
</dbReference>
<evidence type="ECO:0000259" key="3">
    <source>
        <dbReference type="PROSITE" id="PS50977"/>
    </source>
</evidence>
<accession>A0A6G9Y5B5</accession>